<dbReference type="UniPathway" id="UPA00603">
    <property type="reaction ID" value="UER00660"/>
</dbReference>
<evidence type="ECO:0000313" key="10">
    <source>
        <dbReference type="EMBL" id="GER03544.1"/>
    </source>
</evidence>
<dbReference type="Proteomes" id="UP000324996">
    <property type="component" value="Unassembled WGS sequence"/>
</dbReference>
<protein>
    <recommendedName>
        <fullName evidence="3 7">Guanine deaminase</fullName>
        <shortName evidence="8">Guanase</shortName>
        <ecNumber evidence="3 7">3.5.4.3</ecNumber>
    </recommendedName>
    <alternativeName>
        <fullName evidence="8">Guanine aminohydrolase</fullName>
    </alternativeName>
</protein>
<evidence type="ECO:0000259" key="9">
    <source>
        <dbReference type="Pfam" id="PF01979"/>
    </source>
</evidence>
<evidence type="ECO:0000256" key="1">
    <source>
        <dbReference type="ARBA" id="ARBA00004984"/>
    </source>
</evidence>
<keyword evidence="5 8" id="KW-0378">Hydrolase</keyword>
<gene>
    <name evidence="10" type="ORF">JCM17846_12260</name>
</gene>
<dbReference type="NCBIfam" id="TIGR02967">
    <property type="entry name" value="guan_deamin"/>
    <property type="match status" value="1"/>
</dbReference>
<evidence type="ECO:0000256" key="2">
    <source>
        <dbReference type="ARBA" id="ARBA00006745"/>
    </source>
</evidence>
<organism evidence="10 11">
    <name type="scientific">Iodidimonas nitroreducens</name>
    <dbReference type="NCBI Taxonomy" id="1236968"/>
    <lineage>
        <taxon>Bacteria</taxon>
        <taxon>Pseudomonadati</taxon>
        <taxon>Pseudomonadota</taxon>
        <taxon>Alphaproteobacteria</taxon>
        <taxon>Iodidimonadales</taxon>
        <taxon>Iodidimonadaceae</taxon>
        <taxon>Iodidimonas</taxon>
    </lineage>
</organism>
<dbReference type="SUPFAM" id="SSF51556">
    <property type="entry name" value="Metallo-dependent hydrolases"/>
    <property type="match status" value="1"/>
</dbReference>
<evidence type="ECO:0000256" key="6">
    <source>
        <dbReference type="ARBA" id="ARBA00022833"/>
    </source>
</evidence>
<dbReference type="PANTHER" id="PTHR11271">
    <property type="entry name" value="GUANINE DEAMINASE"/>
    <property type="match status" value="1"/>
</dbReference>
<dbReference type="InterPro" id="IPR014311">
    <property type="entry name" value="Guanine_deaminase"/>
</dbReference>
<dbReference type="Pfam" id="PF01979">
    <property type="entry name" value="Amidohydro_1"/>
    <property type="match status" value="1"/>
</dbReference>
<feature type="domain" description="Amidohydrolase-related" evidence="9">
    <location>
        <begin position="66"/>
        <end position="425"/>
    </location>
</feature>
<evidence type="ECO:0000256" key="7">
    <source>
        <dbReference type="NCBIfam" id="TIGR02967"/>
    </source>
</evidence>
<keyword evidence="11" id="KW-1185">Reference proteome</keyword>
<evidence type="ECO:0000256" key="5">
    <source>
        <dbReference type="ARBA" id="ARBA00022801"/>
    </source>
</evidence>
<evidence type="ECO:0000256" key="4">
    <source>
        <dbReference type="ARBA" id="ARBA00022723"/>
    </source>
</evidence>
<dbReference type="EMBL" id="BKCN01000004">
    <property type="protein sequence ID" value="GER03544.1"/>
    <property type="molecule type" value="Genomic_DNA"/>
</dbReference>
<evidence type="ECO:0000313" key="11">
    <source>
        <dbReference type="Proteomes" id="UP000324996"/>
    </source>
</evidence>
<dbReference type="GO" id="GO:0005829">
    <property type="term" value="C:cytosol"/>
    <property type="evidence" value="ECO:0007669"/>
    <property type="project" value="TreeGrafter"/>
</dbReference>
<evidence type="ECO:0000256" key="3">
    <source>
        <dbReference type="ARBA" id="ARBA00012781"/>
    </source>
</evidence>
<dbReference type="InterPro" id="IPR051607">
    <property type="entry name" value="Metallo-dep_hydrolases"/>
</dbReference>
<dbReference type="PANTHER" id="PTHR11271:SF6">
    <property type="entry name" value="GUANINE DEAMINASE"/>
    <property type="match status" value="1"/>
</dbReference>
<dbReference type="GO" id="GO:0008892">
    <property type="term" value="F:guanine deaminase activity"/>
    <property type="evidence" value="ECO:0007669"/>
    <property type="project" value="UniProtKB-UniRule"/>
</dbReference>
<dbReference type="Gene3D" id="3.20.20.140">
    <property type="entry name" value="Metal-dependent hydrolases"/>
    <property type="match status" value="1"/>
</dbReference>
<comment type="cofactor">
    <cofactor evidence="8">
        <name>Zn(2+)</name>
        <dbReference type="ChEBI" id="CHEBI:29105"/>
    </cofactor>
    <text evidence="8">Binds 1 zinc ion per subunit.</text>
</comment>
<dbReference type="EC" id="3.5.4.3" evidence="3 7"/>
<dbReference type="RefSeq" id="WP_042087220.1">
    <property type="nucleotide sequence ID" value="NZ_BKCN01000004.1"/>
</dbReference>
<evidence type="ECO:0000256" key="8">
    <source>
        <dbReference type="RuleBase" id="RU366009"/>
    </source>
</evidence>
<comment type="pathway">
    <text evidence="1 8">Purine metabolism; guanine degradation; xanthine from guanine: step 1/1.</text>
</comment>
<dbReference type="GO" id="GO:0008270">
    <property type="term" value="F:zinc ion binding"/>
    <property type="evidence" value="ECO:0007669"/>
    <property type="project" value="UniProtKB-UniRule"/>
</dbReference>
<dbReference type="NCBIfam" id="NF006679">
    <property type="entry name" value="PRK09228.1"/>
    <property type="match status" value="1"/>
</dbReference>
<keyword evidence="4 8" id="KW-0479">Metal-binding</keyword>
<comment type="function">
    <text evidence="8">Catalyzes the hydrolytic deamination of guanine, producing xanthine and ammonia.</text>
</comment>
<dbReference type="InterPro" id="IPR006680">
    <property type="entry name" value="Amidohydro-rel"/>
</dbReference>
<name>A0A5A7N713_9PROT</name>
<dbReference type="InterPro" id="IPR011059">
    <property type="entry name" value="Metal-dep_hydrolase_composite"/>
</dbReference>
<sequence>MTVTAHRGEIFTLKDDPALGPDAIVHHLDGLLIIEDGRITDCGDFSALSPQLATDQHVTHHENGLIVPGFVDAHVHFPQMGMIASPGRQLMEWLRDYTFPAELDFADPDHCQAAAPLFLDALLAHGTTSALVFGTVHSQSVEALFEAALALDMRLIAGKVLMDRDAPAGLLESAADGYAASKKLIERWHHVGRLGYAVTPRFAPTCSDESLASAGRLLAEHRDILMQTHLAENLSECAHVAALFPDARDYLDVYARHGLLGDRSVFAHGIHLDDDAIKRLAEARSAVAFCPTSNLFLGSGLMRYEAMRKAGVPLGLGTDIGAGTSLSLLDTMAEAYKVAHLGGVVIGAYEAFYHATLGGARALHIDQAVGSLQPGREADFLVLDYAATPIMAQRMARAQSLEERLFILMMLGDDRAVRHVYLAGNPAPRLYARALS</sequence>
<dbReference type="AlphaFoldDB" id="A0A5A7N713"/>
<dbReference type="InterPro" id="IPR032466">
    <property type="entry name" value="Metal_Hydrolase"/>
</dbReference>
<dbReference type="SUPFAM" id="SSF51338">
    <property type="entry name" value="Composite domain of metallo-dependent hydrolases"/>
    <property type="match status" value="1"/>
</dbReference>
<reference evidence="10 11" key="1">
    <citation type="submission" date="2019-09" db="EMBL/GenBank/DDBJ databases">
        <title>NBRP : Genome information of microbial organism related human and environment.</title>
        <authorList>
            <person name="Hattori M."/>
            <person name="Oshima K."/>
            <person name="Inaba H."/>
            <person name="Suda W."/>
            <person name="Sakamoto M."/>
            <person name="Iino T."/>
            <person name="Kitahara M."/>
            <person name="Oshida Y."/>
            <person name="Iida T."/>
            <person name="Kudo T."/>
            <person name="Itoh T."/>
            <person name="Ohkuma M."/>
        </authorList>
    </citation>
    <scope>NUCLEOTIDE SEQUENCE [LARGE SCALE GENOMIC DNA]</scope>
    <source>
        <strain evidence="10 11">Q-1</strain>
    </source>
</reference>
<proteinExistence type="inferred from homology"/>
<comment type="catalytic activity">
    <reaction evidence="8">
        <text>guanine + H2O + H(+) = xanthine + NH4(+)</text>
        <dbReference type="Rhea" id="RHEA:14665"/>
        <dbReference type="ChEBI" id="CHEBI:15377"/>
        <dbReference type="ChEBI" id="CHEBI:15378"/>
        <dbReference type="ChEBI" id="CHEBI:16235"/>
        <dbReference type="ChEBI" id="CHEBI:17712"/>
        <dbReference type="ChEBI" id="CHEBI:28938"/>
        <dbReference type="EC" id="3.5.4.3"/>
    </reaction>
</comment>
<comment type="similarity">
    <text evidence="2 8">Belongs to the metallo-dependent hydrolases superfamily. ATZ/TRZ family.</text>
</comment>
<dbReference type="FunFam" id="3.20.20.140:FF:000022">
    <property type="entry name" value="Guanine deaminase"/>
    <property type="match status" value="1"/>
</dbReference>
<comment type="caution">
    <text evidence="10">The sequence shown here is derived from an EMBL/GenBank/DDBJ whole genome shotgun (WGS) entry which is preliminary data.</text>
</comment>
<accession>A0A5A7N713</accession>
<keyword evidence="6 8" id="KW-0862">Zinc</keyword>
<dbReference type="GO" id="GO:0006147">
    <property type="term" value="P:guanine catabolic process"/>
    <property type="evidence" value="ECO:0007669"/>
    <property type="project" value="UniProtKB-UniRule"/>
</dbReference>
<dbReference type="Gene3D" id="2.30.40.10">
    <property type="entry name" value="Urease, subunit C, domain 1"/>
    <property type="match status" value="1"/>
</dbReference>